<proteinExistence type="predicted"/>
<sequence length="73" mass="8091">MNAVSIDNTARAAGDGSTVVLTWIFGNLIEPSLFFAEKRQEPVCPIFRMERECSTDGKALTDLITTTHEHLHS</sequence>
<dbReference type="Proteomes" id="UP000837857">
    <property type="component" value="Chromosome 18"/>
</dbReference>
<protein>
    <submittedName>
        <fullName evidence="1">Uncharacterized protein</fullName>
    </submittedName>
</protein>
<dbReference type="EMBL" id="OW152830">
    <property type="protein sequence ID" value="CAH2048171.1"/>
    <property type="molecule type" value="Genomic_DNA"/>
</dbReference>
<accession>A0ABN8I3A0</accession>
<evidence type="ECO:0000313" key="2">
    <source>
        <dbReference type="Proteomes" id="UP000837857"/>
    </source>
</evidence>
<feature type="non-terminal residue" evidence="1">
    <location>
        <position position="73"/>
    </location>
</feature>
<keyword evidence="2" id="KW-1185">Reference proteome</keyword>
<reference evidence="1" key="1">
    <citation type="submission" date="2022-03" db="EMBL/GenBank/DDBJ databases">
        <authorList>
            <person name="Martin H S."/>
        </authorList>
    </citation>
    <scope>NUCLEOTIDE SEQUENCE</scope>
</reference>
<organism evidence="1 2">
    <name type="scientific">Iphiclides podalirius</name>
    <name type="common">scarce swallowtail</name>
    <dbReference type="NCBI Taxonomy" id="110791"/>
    <lineage>
        <taxon>Eukaryota</taxon>
        <taxon>Metazoa</taxon>
        <taxon>Ecdysozoa</taxon>
        <taxon>Arthropoda</taxon>
        <taxon>Hexapoda</taxon>
        <taxon>Insecta</taxon>
        <taxon>Pterygota</taxon>
        <taxon>Neoptera</taxon>
        <taxon>Endopterygota</taxon>
        <taxon>Lepidoptera</taxon>
        <taxon>Glossata</taxon>
        <taxon>Ditrysia</taxon>
        <taxon>Papilionoidea</taxon>
        <taxon>Papilionidae</taxon>
        <taxon>Papilioninae</taxon>
        <taxon>Iphiclides</taxon>
    </lineage>
</organism>
<gene>
    <name evidence="1" type="ORF">IPOD504_LOCUS5946</name>
</gene>
<name>A0ABN8I3A0_9NEOP</name>
<evidence type="ECO:0000313" key="1">
    <source>
        <dbReference type="EMBL" id="CAH2048171.1"/>
    </source>
</evidence>